<feature type="domain" description="4-oxalocrotonate tautomerase-like" evidence="2">
    <location>
        <begin position="2"/>
        <end position="55"/>
    </location>
</feature>
<name>A0A2N7UMH7_9GAMM</name>
<dbReference type="Pfam" id="PF01361">
    <property type="entry name" value="Tautomerase"/>
    <property type="match status" value="1"/>
</dbReference>
<organism evidence="4 5">
    <name type="scientific">Halomonas urumqiensis</name>
    <dbReference type="NCBI Taxonomy" id="1684789"/>
    <lineage>
        <taxon>Bacteria</taxon>
        <taxon>Pseudomonadati</taxon>
        <taxon>Pseudomonadota</taxon>
        <taxon>Gammaproteobacteria</taxon>
        <taxon>Oceanospirillales</taxon>
        <taxon>Halomonadaceae</taxon>
        <taxon>Halomonas</taxon>
    </lineage>
</organism>
<evidence type="ECO:0000313" key="4">
    <source>
        <dbReference type="EMBL" id="PMR81645.1"/>
    </source>
</evidence>
<dbReference type="InterPro" id="IPR032710">
    <property type="entry name" value="NTF2-like_dom_sf"/>
</dbReference>
<gene>
    <name evidence="4" type="ORF">C1H70_04410</name>
</gene>
<dbReference type="InterPro" id="IPR037401">
    <property type="entry name" value="SnoaL-like"/>
</dbReference>
<dbReference type="GO" id="GO:0016853">
    <property type="term" value="F:isomerase activity"/>
    <property type="evidence" value="ECO:0007669"/>
    <property type="project" value="UniProtKB-KW"/>
</dbReference>
<dbReference type="Pfam" id="PF12680">
    <property type="entry name" value="SnoaL_2"/>
    <property type="match status" value="1"/>
</dbReference>
<reference evidence="4 5" key="1">
    <citation type="submission" date="2018-01" db="EMBL/GenBank/DDBJ databases">
        <title>Halomonas endophytica sp. nov., isolated from storage liquid in the stems of Populus euphratica.</title>
        <authorList>
            <person name="Chen C."/>
        </authorList>
    </citation>
    <scope>NUCLEOTIDE SEQUENCE [LARGE SCALE GENOMIC DNA]</scope>
    <source>
        <strain evidence="4 5">BZ-SZ-XJ27</strain>
    </source>
</reference>
<keyword evidence="5" id="KW-1185">Reference proteome</keyword>
<dbReference type="EMBL" id="PNRG01000008">
    <property type="protein sequence ID" value="PMR81645.1"/>
    <property type="molecule type" value="Genomic_DNA"/>
</dbReference>
<proteinExistence type="predicted"/>
<dbReference type="InterPro" id="IPR004370">
    <property type="entry name" value="4-OT-like_dom"/>
</dbReference>
<evidence type="ECO:0000259" key="2">
    <source>
        <dbReference type="Pfam" id="PF01361"/>
    </source>
</evidence>
<evidence type="ECO:0000313" key="5">
    <source>
        <dbReference type="Proteomes" id="UP000235547"/>
    </source>
</evidence>
<feature type="domain" description="SnoaL-like" evidence="3">
    <location>
        <begin position="81"/>
        <end position="183"/>
    </location>
</feature>
<dbReference type="SUPFAM" id="SSF54427">
    <property type="entry name" value="NTF2-like"/>
    <property type="match status" value="1"/>
</dbReference>
<dbReference type="Gene3D" id="3.30.429.10">
    <property type="entry name" value="Macrophage Migration Inhibitory Factor"/>
    <property type="match status" value="1"/>
</dbReference>
<dbReference type="Gene3D" id="3.10.450.50">
    <property type="match status" value="1"/>
</dbReference>
<sequence>MPVVQVSLIRGYSSALKQRLCERLTDAVRTTIDADPQAITIFLHEVDGDAYMRGGRARRPGGEVQTAGHAGAGNESPEQLVRAFLDAMQSRDLQAARALLADDFHMTFPGGVEMTRLEELVAWASERYRFVHKRFDAFDTCDKEDHSVVVCHGELSGEWPDGSPFAGVRFIDRFEVRDGKLARQAVYNDLALACD</sequence>
<dbReference type="SUPFAM" id="SSF55331">
    <property type="entry name" value="Tautomerase/MIF"/>
    <property type="match status" value="1"/>
</dbReference>
<protein>
    <submittedName>
        <fullName evidence="4">Tautomerase</fullName>
    </submittedName>
</protein>
<accession>A0A2N7UMH7</accession>
<evidence type="ECO:0000256" key="1">
    <source>
        <dbReference type="ARBA" id="ARBA00023235"/>
    </source>
</evidence>
<dbReference type="AlphaFoldDB" id="A0A2N7UMH7"/>
<dbReference type="OrthoDB" id="8635217at2"/>
<dbReference type="Proteomes" id="UP000235547">
    <property type="component" value="Unassembled WGS sequence"/>
</dbReference>
<keyword evidence="1" id="KW-0413">Isomerase</keyword>
<dbReference type="InterPro" id="IPR014347">
    <property type="entry name" value="Tautomerase/MIF_sf"/>
</dbReference>
<dbReference type="RefSeq" id="WP_102587128.1">
    <property type="nucleotide sequence ID" value="NZ_BNAE01000003.1"/>
</dbReference>
<comment type="caution">
    <text evidence="4">The sequence shown here is derived from an EMBL/GenBank/DDBJ whole genome shotgun (WGS) entry which is preliminary data.</text>
</comment>
<evidence type="ECO:0000259" key="3">
    <source>
        <dbReference type="Pfam" id="PF12680"/>
    </source>
</evidence>